<dbReference type="OrthoDB" id="597477at2"/>
<evidence type="ECO:0000256" key="1">
    <source>
        <dbReference type="ARBA" id="ARBA00006484"/>
    </source>
</evidence>
<keyword evidence="4" id="KW-1185">Reference proteome</keyword>
<dbReference type="FunFam" id="3.40.50.720:FF:000084">
    <property type="entry name" value="Short-chain dehydrogenase reductase"/>
    <property type="match status" value="1"/>
</dbReference>
<protein>
    <submittedName>
        <fullName evidence="3">Oxidoreductase</fullName>
    </submittedName>
</protein>
<dbReference type="SUPFAM" id="SSF51735">
    <property type="entry name" value="NAD(P)-binding Rossmann-fold domains"/>
    <property type="match status" value="1"/>
</dbReference>
<dbReference type="PROSITE" id="PS00061">
    <property type="entry name" value="ADH_SHORT"/>
    <property type="match status" value="1"/>
</dbReference>
<dbReference type="RefSeq" id="WP_031503793.1">
    <property type="nucleotide sequence ID" value="NZ_FOFI01000001.1"/>
</dbReference>
<dbReference type="PANTHER" id="PTHR24321">
    <property type="entry name" value="DEHYDROGENASES, SHORT CHAIN"/>
    <property type="match status" value="1"/>
</dbReference>
<evidence type="ECO:0000313" key="3">
    <source>
        <dbReference type="EMBL" id="KFC17917.1"/>
    </source>
</evidence>
<dbReference type="InterPro" id="IPR020904">
    <property type="entry name" value="Sc_DH/Rdtase_CS"/>
</dbReference>
<dbReference type="GO" id="GO:0016491">
    <property type="term" value="F:oxidoreductase activity"/>
    <property type="evidence" value="ECO:0007669"/>
    <property type="project" value="UniProtKB-KW"/>
</dbReference>
<dbReference type="Pfam" id="PF13561">
    <property type="entry name" value="adh_short_C2"/>
    <property type="match status" value="1"/>
</dbReference>
<dbReference type="EMBL" id="JPLY01000009">
    <property type="protein sequence ID" value="KFC17917.1"/>
    <property type="molecule type" value="Genomic_DNA"/>
</dbReference>
<dbReference type="AlphaFoldDB" id="A0A085B622"/>
<dbReference type="PRINTS" id="PR00080">
    <property type="entry name" value="SDRFAMILY"/>
</dbReference>
<gene>
    <name evidence="3" type="ORF">IO89_19135</name>
</gene>
<organism evidence="3 4">
    <name type="scientific">Epilithonimonas lactis</name>
    <dbReference type="NCBI Taxonomy" id="421072"/>
    <lineage>
        <taxon>Bacteria</taxon>
        <taxon>Pseudomonadati</taxon>
        <taxon>Bacteroidota</taxon>
        <taxon>Flavobacteriia</taxon>
        <taxon>Flavobacteriales</taxon>
        <taxon>Weeksellaceae</taxon>
        <taxon>Chryseobacterium group</taxon>
        <taxon>Epilithonimonas</taxon>
    </lineage>
</organism>
<keyword evidence="2" id="KW-0560">Oxidoreductase</keyword>
<evidence type="ECO:0000256" key="2">
    <source>
        <dbReference type="ARBA" id="ARBA00023002"/>
    </source>
</evidence>
<evidence type="ECO:0000313" key="4">
    <source>
        <dbReference type="Proteomes" id="UP000028623"/>
    </source>
</evidence>
<proteinExistence type="inferred from homology"/>
<comment type="similarity">
    <text evidence="1">Belongs to the short-chain dehydrogenases/reductases (SDR) family.</text>
</comment>
<dbReference type="STRING" id="421072.SAMN04488097_1089"/>
<dbReference type="eggNOG" id="COG1028">
    <property type="taxonomic scope" value="Bacteria"/>
</dbReference>
<dbReference type="InterPro" id="IPR002347">
    <property type="entry name" value="SDR_fam"/>
</dbReference>
<name>A0A085B622_9FLAO</name>
<reference evidence="3 4" key="1">
    <citation type="submission" date="2014-07" db="EMBL/GenBank/DDBJ databases">
        <title>Epilithonimonas lactis LMG 22401 Genome.</title>
        <authorList>
            <person name="Pipes S.E."/>
            <person name="Stropko S.J."/>
        </authorList>
    </citation>
    <scope>NUCLEOTIDE SEQUENCE [LARGE SCALE GENOMIC DNA]</scope>
    <source>
        <strain evidence="3 4">LMG 24401</strain>
    </source>
</reference>
<accession>A0A085B622</accession>
<dbReference type="InterPro" id="IPR036291">
    <property type="entry name" value="NAD(P)-bd_dom_sf"/>
</dbReference>
<dbReference type="Gene3D" id="3.40.50.720">
    <property type="entry name" value="NAD(P)-binding Rossmann-like Domain"/>
    <property type="match status" value="1"/>
</dbReference>
<sequence>MVQENLKGKVALITGGTTGIGLASAKLFLQRGTKVVIGGRRSEIGKEALAELQKISSDIHFVKTDVSKSEEVKHLIAETIRIFGRLDIAFNNAGIEGHFAPIDETNEDEFDTVVGINLKGTWLSCKYEIEQFKKQGTGGTIVNTSSWLSRGAFGGSGVYSASKAAVDGLVRVLAVEAAEAGIRVNSIQPGYIQTPMFDRFYPFPKEEADRLKEPTKKHAPMGRFGNPEEVAELVVWLSSPSASFVTGESILVDGGLTIGGQRY</sequence>
<comment type="caution">
    <text evidence="3">The sequence shown here is derived from an EMBL/GenBank/DDBJ whole genome shotgun (WGS) entry which is preliminary data.</text>
</comment>
<dbReference type="CDD" id="cd05233">
    <property type="entry name" value="SDR_c"/>
    <property type="match status" value="1"/>
</dbReference>
<dbReference type="Proteomes" id="UP000028623">
    <property type="component" value="Unassembled WGS sequence"/>
</dbReference>
<dbReference type="PANTHER" id="PTHR24321:SF11">
    <property type="entry name" value="BLR0893 PROTEIN"/>
    <property type="match status" value="1"/>
</dbReference>
<dbReference type="PRINTS" id="PR00081">
    <property type="entry name" value="GDHRDH"/>
</dbReference>
<dbReference type="NCBIfam" id="NF005559">
    <property type="entry name" value="PRK07231.1"/>
    <property type="match status" value="1"/>
</dbReference>